<keyword evidence="1" id="KW-1133">Transmembrane helix</keyword>
<keyword evidence="3" id="KW-1185">Reference proteome</keyword>
<gene>
    <name evidence="2" type="ORF">TKK_000212</name>
</gene>
<proteinExistence type="predicted"/>
<protein>
    <submittedName>
        <fullName evidence="2">Uncharacterized protein</fullName>
    </submittedName>
</protein>
<dbReference type="Proteomes" id="UP001627154">
    <property type="component" value="Unassembled WGS sequence"/>
</dbReference>
<accession>A0ABD2XS15</accession>
<sequence>MLLYDAILYNFRDCWKSKRARPPALSFIGHRSVTIVATVVCYSHVCLLPLSYRGDARKPFSYRKYC</sequence>
<keyword evidence="1" id="KW-0812">Transmembrane</keyword>
<evidence type="ECO:0000313" key="2">
    <source>
        <dbReference type="EMBL" id="KAL3407987.1"/>
    </source>
</evidence>
<organism evidence="2 3">
    <name type="scientific">Trichogramma kaykai</name>
    <dbReference type="NCBI Taxonomy" id="54128"/>
    <lineage>
        <taxon>Eukaryota</taxon>
        <taxon>Metazoa</taxon>
        <taxon>Ecdysozoa</taxon>
        <taxon>Arthropoda</taxon>
        <taxon>Hexapoda</taxon>
        <taxon>Insecta</taxon>
        <taxon>Pterygota</taxon>
        <taxon>Neoptera</taxon>
        <taxon>Endopterygota</taxon>
        <taxon>Hymenoptera</taxon>
        <taxon>Apocrita</taxon>
        <taxon>Proctotrupomorpha</taxon>
        <taxon>Chalcidoidea</taxon>
        <taxon>Trichogrammatidae</taxon>
        <taxon>Trichogramma</taxon>
    </lineage>
</organism>
<reference evidence="2 3" key="1">
    <citation type="journal article" date="2024" name="bioRxiv">
        <title>A reference genome for Trichogramma kaykai: A tiny desert-dwelling parasitoid wasp with competing sex-ratio distorters.</title>
        <authorList>
            <person name="Culotta J."/>
            <person name="Lindsey A.R."/>
        </authorList>
    </citation>
    <scope>NUCLEOTIDE SEQUENCE [LARGE SCALE GENOMIC DNA]</scope>
    <source>
        <strain evidence="2 3">KSX58</strain>
    </source>
</reference>
<dbReference type="AlphaFoldDB" id="A0ABD2XS15"/>
<evidence type="ECO:0000313" key="3">
    <source>
        <dbReference type="Proteomes" id="UP001627154"/>
    </source>
</evidence>
<evidence type="ECO:0000256" key="1">
    <source>
        <dbReference type="SAM" id="Phobius"/>
    </source>
</evidence>
<comment type="caution">
    <text evidence="2">The sequence shown here is derived from an EMBL/GenBank/DDBJ whole genome shotgun (WGS) entry which is preliminary data.</text>
</comment>
<keyword evidence="1" id="KW-0472">Membrane</keyword>
<dbReference type="EMBL" id="JBJJXI010000002">
    <property type="protein sequence ID" value="KAL3407987.1"/>
    <property type="molecule type" value="Genomic_DNA"/>
</dbReference>
<feature type="transmembrane region" description="Helical" evidence="1">
    <location>
        <begin position="32"/>
        <end position="52"/>
    </location>
</feature>
<name>A0ABD2XS15_9HYME</name>